<dbReference type="InterPro" id="IPR008921">
    <property type="entry name" value="DNA_pol3_clamp-load_cplx_C"/>
</dbReference>
<dbReference type="Pfam" id="PF12002">
    <property type="entry name" value="MgsA_C"/>
    <property type="match status" value="1"/>
</dbReference>
<name>A0ABD0M385_9CAEN</name>
<dbReference type="EMBL" id="JACVVK020000009">
    <property type="protein sequence ID" value="KAK7505771.1"/>
    <property type="molecule type" value="Genomic_DNA"/>
</dbReference>
<evidence type="ECO:0000256" key="1">
    <source>
        <dbReference type="ARBA" id="ARBA00008959"/>
    </source>
</evidence>
<keyword evidence="3" id="KW-0479">Metal-binding</keyword>
<feature type="compositionally biased region" description="Basic and acidic residues" evidence="11">
    <location>
        <begin position="101"/>
        <end position="114"/>
    </location>
</feature>
<evidence type="ECO:0000256" key="11">
    <source>
        <dbReference type="SAM" id="MobiDB-lite"/>
    </source>
</evidence>
<evidence type="ECO:0000256" key="3">
    <source>
        <dbReference type="ARBA" id="ARBA00022723"/>
    </source>
</evidence>
<comment type="similarity">
    <text evidence="1">Belongs to the AAA ATPase family. RarA/MGS1/WRNIP1 subfamily.</text>
</comment>
<dbReference type="PROSITE" id="PS51908">
    <property type="entry name" value="ZF_UBZ4"/>
    <property type="match status" value="1"/>
</dbReference>
<dbReference type="InterPro" id="IPR021886">
    <property type="entry name" value="MgsA_C"/>
</dbReference>
<evidence type="ECO:0000256" key="2">
    <source>
        <dbReference type="ARBA" id="ARBA00022705"/>
    </source>
</evidence>
<dbReference type="InterPro" id="IPR003593">
    <property type="entry name" value="AAA+_ATPase"/>
</dbReference>
<feature type="region of interest" description="Disordered" evidence="11">
    <location>
        <begin position="23"/>
        <end position="146"/>
    </location>
</feature>
<dbReference type="AlphaFoldDB" id="A0ABD0M385"/>
<dbReference type="InterPro" id="IPR003959">
    <property type="entry name" value="ATPase_AAA_core"/>
</dbReference>
<evidence type="ECO:0000256" key="9">
    <source>
        <dbReference type="ARBA" id="ARBA00023204"/>
    </source>
</evidence>
<keyword evidence="5 10" id="KW-0227">DNA damage</keyword>
<dbReference type="SUPFAM" id="SSF52540">
    <property type="entry name" value="P-loop containing nucleoside triphosphate hydrolases"/>
    <property type="match status" value="1"/>
</dbReference>
<protein>
    <recommendedName>
        <fullName evidence="12">UBZ4-type domain-containing protein</fullName>
    </recommendedName>
</protein>
<dbReference type="Gene3D" id="1.10.8.60">
    <property type="match status" value="1"/>
</dbReference>
<keyword evidence="8" id="KW-0067">ATP-binding</keyword>
<dbReference type="InterPro" id="IPR006642">
    <property type="entry name" value="Rad18_UBZ4"/>
</dbReference>
<evidence type="ECO:0000256" key="7">
    <source>
        <dbReference type="ARBA" id="ARBA00022833"/>
    </source>
</evidence>
<reference evidence="13 14" key="1">
    <citation type="journal article" date="2023" name="Sci. Data">
        <title>Genome assembly of the Korean intertidal mud-creeper Batillaria attramentaria.</title>
        <authorList>
            <person name="Patra A.K."/>
            <person name="Ho P.T."/>
            <person name="Jun S."/>
            <person name="Lee S.J."/>
            <person name="Kim Y."/>
            <person name="Won Y.J."/>
        </authorList>
    </citation>
    <scope>NUCLEOTIDE SEQUENCE [LARGE SCALE GENOMIC DNA]</scope>
    <source>
        <strain evidence="13">Wonlab-2016</strain>
    </source>
</reference>
<dbReference type="Pfam" id="PF00004">
    <property type="entry name" value="AAA"/>
    <property type="match status" value="1"/>
</dbReference>
<dbReference type="FunFam" id="3.40.50.300:FF:000137">
    <property type="entry name" value="Replication-associated recombination protein A"/>
    <property type="match status" value="1"/>
</dbReference>
<dbReference type="Gene3D" id="3.40.50.300">
    <property type="entry name" value="P-loop containing nucleotide triphosphate hydrolases"/>
    <property type="match status" value="1"/>
</dbReference>
<evidence type="ECO:0000259" key="12">
    <source>
        <dbReference type="PROSITE" id="PS51908"/>
    </source>
</evidence>
<dbReference type="Gene3D" id="3.30.160.60">
    <property type="entry name" value="Classic Zinc Finger"/>
    <property type="match status" value="1"/>
</dbReference>
<dbReference type="GO" id="GO:0008270">
    <property type="term" value="F:zinc ion binding"/>
    <property type="evidence" value="ECO:0007669"/>
    <property type="project" value="UniProtKB-KW"/>
</dbReference>
<dbReference type="Pfam" id="PF16193">
    <property type="entry name" value="AAA_assoc_2"/>
    <property type="match status" value="1"/>
</dbReference>
<dbReference type="CDD" id="cd00009">
    <property type="entry name" value="AAA"/>
    <property type="match status" value="1"/>
</dbReference>
<organism evidence="13 14">
    <name type="scientific">Batillaria attramentaria</name>
    <dbReference type="NCBI Taxonomy" id="370345"/>
    <lineage>
        <taxon>Eukaryota</taxon>
        <taxon>Metazoa</taxon>
        <taxon>Spiralia</taxon>
        <taxon>Lophotrochozoa</taxon>
        <taxon>Mollusca</taxon>
        <taxon>Gastropoda</taxon>
        <taxon>Caenogastropoda</taxon>
        <taxon>Sorbeoconcha</taxon>
        <taxon>Cerithioidea</taxon>
        <taxon>Batillariidae</taxon>
        <taxon>Batillaria</taxon>
    </lineage>
</organism>
<accession>A0ABD0M385</accession>
<dbReference type="PANTHER" id="PTHR13779:SF7">
    <property type="entry name" value="ATPASE WRNIP1"/>
    <property type="match status" value="1"/>
</dbReference>
<evidence type="ECO:0000256" key="10">
    <source>
        <dbReference type="PROSITE-ProRule" id="PRU01256"/>
    </source>
</evidence>
<dbReference type="GO" id="GO:0006260">
    <property type="term" value="P:DNA replication"/>
    <property type="evidence" value="ECO:0007669"/>
    <property type="project" value="UniProtKB-KW"/>
</dbReference>
<gene>
    <name evidence="13" type="ORF">BaRGS_00003042</name>
</gene>
<keyword evidence="14" id="KW-1185">Reference proteome</keyword>
<dbReference type="Gene3D" id="1.10.3710.10">
    <property type="entry name" value="DNA polymerase III clamp loader subunits, C-terminal domain"/>
    <property type="match status" value="1"/>
</dbReference>
<keyword evidence="7" id="KW-0862">Zinc</keyword>
<proteinExistence type="inferred from homology"/>
<feature type="region of interest" description="Disordered" evidence="11">
    <location>
        <begin position="373"/>
        <end position="408"/>
    </location>
</feature>
<sequence>MECPVCGRSFPPATINAHVNECLNSSQDSPEPVADDTSSAATAVPQKRKCTDWGSLQPMRSEKLKTVSSPGPAKKMRNSTTADEKMEVSKGGPNATVSSDGHLEKPDDAGDGNRHIPAAATNIASTRNRSSAQGQPPTQTSTAQSFAPLAERMRPQGLEDYVGQDKAVGQGSMLYSLLSSDHIPSIILWGPPGCGKTSLAKIIANNCRSRGSAKFVSLSAAVCGVNEVKDTIRAARTDQKMFRKKTVLFLDEIHRFNKTQQDILLPHVEDGTVTLIGATTENPSFQVNSALLSRCRVIVLEKLTGESIVSILQRALPHVGATLVESEKDITNGSDMNSNSPQVFIDHKALELLANLVDGDARAALNGLQMAVQSKGADPASQTGRVTKPGSSKGRSRSRTSRMVTTEDVKEGLQRSHVVYDKTGDEHYNIISALHKSMRGSDDSAALYWLARMLEGGENPLYIARRLIRFASEDVGLADPLALNQAVAAYQGCHLIGMPECDVLLAQCVVYLSRAPKSVEVYKAYGKAKSCYGKDYKYNPDYEEPVNQTYFPDELVGTDFFS</sequence>
<dbReference type="SMART" id="SM00382">
    <property type="entry name" value="AAA"/>
    <property type="match status" value="1"/>
</dbReference>
<evidence type="ECO:0000313" key="14">
    <source>
        <dbReference type="Proteomes" id="UP001519460"/>
    </source>
</evidence>
<evidence type="ECO:0000256" key="5">
    <source>
        <dbReference type="ARBA" id="ARBA00022763"/>
    </source>
</evidence>
<dbReference type="PANTHER" id="PTHR13779">
    <property type="entry name" value="WERNER HELICASE-INTERACTING PROTEIN 1 FAMILY MEMBER"/>
    <property type="match status" value="1"/>
</dbReference>
<keyword evidence="9 10" id="KW-0234">DNA repair</keyword>
<evidence type="ECO:0000256" key="4">
    <source>
        <dbReference type="ARBA" id="ARBA00022741"/>
    </source>
</evidence>
<dbReference type="InterPro" id="IPR032423">
    <property type="entry name" value="AAA_assoc_2"/>
</dbReference>
<keyword evidence="6 10" id="KW-0863">Zinc-finger</keyword>
<dbReference type="FunFam" id="1.20.272.10:FF:000001">
    <property type="entry name" value="Putative AAA family ATPase"/>
    <property type="match status" value="1"/>
</dbReference>
<feature type="domain" description="UBZ4-type" evidence="12">
    <location>
        <begin position="1"/>
        <end position="27"/>
    </location>
</feature>
<dbReference type="SUPFAM" id="SSF48019">
    <property type="entry name" value="post-AAA+ oligomerization domain-like"/>
    <property type="match status" value="1"/>
</dbReference>
<feature type="compositionally biased region" description="Polar residues" evidence="11">
    <location>
        <begin position="122"/>
        <end position="145"/>
    </location>
</feature>
<dbReference type="InterPro" id="IPR027417">
    <property type="entry name" value="P-loop_NTPase"/>
</dbReference>
<dbReference type="InterPro" id="IPR051314">
    <property type="entry name" value="AAA_ATPase_RarA/MGS1/WRNIP1"/>
</dbReference>
<dbReference type="CDD" id="cd18139">
    <property type="entry name" value="HLD_clamp_RarA"/>
    <property type="match status" value="1"/>
</dbReference>
<dbReference type="GO" id="GO:0005524">
    <property type="term" value="F:ATP binding"/>
    <property type="evidence" value="ECO:0007669"/>
    <property type="project" value="UniProtKB-KW"/>
</dbReference>
<evidence type="ECO:0000313" key="13">
    <source>
        <dbReference type="EMBL" id="KAK7505771.1"/>
    </source>
</evidence>
<keyword evidence="2" id="KW-0235">DNA replication</keyword>
<keyword evidence="4" id="KW-0547">Nucleotide-binding</keyword>
<evidence type="ECO:0000256" key="6">
    <source>
        <dbReference type="ARBA" id="ARBA00022771"/>
    </source>
</evidence>
<evidence type="ECO:0000256" key="8">
    <source>
        <dbReference type="ARBA" id="ARBA00022840"/>
    </source>
</evidence>
<comment type="caution">
    <text evidence="13">The sequence shown here is derived from an EMBL/GenBank/DDBJ whole genome shotgun (WGS) entry which is preliminary data.</text>
</comment>
<dbReference type="GO" id="GO:0006281">
    <property type="term" value="P:DNA repair"/>
    <property type="evidence" value="ECO:0007669"/>
    <property type="project" value="UniProtKB-KW"/>
</dbReference>
<dbReference type="Gene3D" id="1.20.272.10">
    <property type="match status" value="1"/>
</dbReference>
<dbReference type="Proteomes" id="UP001519460">
    <property type="component" value="Unassembled WGS sequence"/>
</dbReference>